<reference evidence="1" key="1">
    <citation type="journal article" date="2023" name="Mol. Ecol. Resour.">
        <title>Chromosome-level genome assembly of a triploid poplar Populus alba 'Berolinensis'.</title>
        <authorList>
            <person name="Chen S."/>
            <person name="Yu Y."/>
            <person name="Wang X."/>
            <person name="Wang S."/>
            <person name="Zhang T."/>
            <person name="Zhou Y."/>
            <person name="He R."/>
            <person name="Meng N."/>
            <person name="Wang Y."/>
            <person name="Liu W."/>
            <person name="Liu Z."/>
            <person name="Liu J."/>
            <person name="Guo Q."/>
            <person name="Huang H."/>
            <person name="Sederoff R.R."/>
            <person name="Wang G."/>
            <person name="Qu G."/>
            <person name="Chen S."/>
        </authorList>
    </citation>
    <scope>NUCLEOTIDE SEQUENCE</scope>
    <source>
        <strain evidence="1">SC-2020</strain>
    </source>
</reference>
<organism evidence="1 2">
    <name type="scientific">Populus alba x Populus x berolinensis</name>
    <dbReference type="NCBI Taxonomy" id="444605"/>
    <lineage>
        <taxon>Eukaryota</taxon>
        <taxon>Viridiplantae</taxon>
        <taxon>Streptophyta</taxon>
        <taxon>Embryophyta</taxon>
        <taxon>Tracheophyta</taxon>
        <taxon>Spermatophyta</taxon>
        <taxon>Magnoliopsida</taxon>
        <taxon>eudicotyledons</taxon>
        <taxon>Gunneridae</taxon>
        <taxon>Pentapetalae</taxon>
        <taxon>rosids</taxon>
        <taxon>fabids</taxon>
        <taxon>Malpighiales</taxon>
        <taxon>Salicaceae</taxon>
        <taxon>Saliceae</taxon>
        <taxon>Populus</taxon>
    </lineage>
</organism>
<name>A0AAD6MEW3_9ROSI</name>
<comment type="caution">
    <text evidence="1">The sequence shown here is derived from an EMBL/GenBank/DDBJ whole genome shotgun (WGS) entry which is preliminary data.</text>
</comment>
<gene>
    <name evidence="1" type="ORF">NC653_022499</name>
</gene>
<dbReference type="Proteomes" id="UP001164929">
    <property type="component" value="Chromosome 9"/>
</dbReference>
<dbReference type="EMBL" id="JAQIZT010000009">
    <property type="protein sequence ID" value="KAJ6984258.1"/>
    <property type="molecule type" value="Genomic_DNA"/>
</dbReference>
<evidence type="ECO:0000313" key="2">
    <source>
        <dbReference type="Proteomes" id="UP001164929"/>
    </source>
</evidence>
<evidence type="ECO:0000313" key="1">
    <source>
        <dbReference type="EMBL" id="KAJ6984258.1"/>
    </source>
</evidence>
<keyword evidence="2" id="KW-1185">Reference proteome</keyword>
<dbReference type="AlphaFoldDB" id="A0AAD6MEW3"/>
<sequence length="68" mass="7355">MPQLHSSGQPNNGEPVAFQYPVAVVRLGRPPLASLACLGVKKNHCSVLPRHNSPESSATYCERQTKVT</sequence>
<accession>A0AAD6MEW3</accession>
<proteinExistence type="predicted"/>
<protein>
    <submittedName>
        <fullName evidence="1">Uncharacterized protein</fullName>
    </submittedName>
</protein>